<feature type="domain" description="Laminin IV type B" evidence="17">
    <location>
        <begin position="504"/>
        <end position="708"/>
    </location>
</feature>
<dbReference type="Pfam" id="PF00055">
    <property type="entry name" value="Laminin_N"/>
    <property type="match status" value="1"/>
</dbReference>
<dbReference type="SMART" id="SM00281">
    <property type="entry name" value="LamB"/>
    <property type="match status" value="1"/>
</dbReference>
<reference evidence="19" key="2">
    <citation type="submission" date="2017-05" db="UniProtKB">
        <authorList>
            <consortium name="EnsemblMetazoa"/>
        </authorList>
    </citation>
    <scope>IDENTIFICATION</scope>
</reference>
<feature type="disulfide bond" evidence="12">
    <location>
        <begin position="1310"/>
        <end position="1319"/>
    </location>
</feature>
<dbReference type="CDD" id="cd00055">
    <property type="entry name" value="EGF_Lam"/>
    <property type="match status" value="13"/>
</dbReference>
<dbReference type="InterPro" id="IPR056863">
    <property type="entry name" value="LMN_ATRN_NET-like_EGF"/>
</dbReference>
<feature type="disulfide bond" evidence="12">
    <location>
        <begin position="785"/>
        <end position="794"/>
    </location>
</feature>
<feature type="disulfide bond" evidence="12">
    <location>
        <begin position="1290"/>
        <end position="1302"/>
    </location>
</feature>
<dbReference type="EnsemblMetazoa" id="Aqu2.1.37208_001">
    <property type="protein sequence ID" value="Aqu2.1.37208_001"/>
    <property type="gene ID" value="Aqu2.1.37208"/>
</dbReference>
<dbReference type="InterPro" id="IPR013015">
    <property type="entry name" value="Laminin_IV_B"/>
</dbReference>
<dbReference type="InterPro" id="IPR002049">
    <property type="entry name" value="LE_dom"/>
</dbReference>
<feature type="domain" description="Laminin EGF-like" evidence="15">
    <location>
        <begin position="1385"/>
        <end position="1432"/>
    </location>
</feature>
<feature type="disulfide bond" evidence="12">
    <location>
        <begin position="1156"/>
        <end position="1170"/>
    </location>
</feature>
<feature type="domain" description="Laminin EGF-like" evidence="15">
    <location>
        <begin position="1290"/>
        <end position="1337"/>
    </location>
</feature>
<dbReference type="PROSITE" id="PS51115">
    <property type="entry name" value="LAMININ_IVA"/>
    <property type="match status" value="1"/>
</dbReference>
<evidence type="ECO:0000259" key="16">
    <source>
        <dbReference type="PROSITE" id="PS51115"/>
    </source>
</evidence>
<keyword evidence="3" id="KW-0272">Extracellular matrix</keyword>
<feature type="disulfide bond" evidence="12">
    <location>
        <begin position="858"/>
        <end position="875"/>
    </location>
</feature>
<feature type="disulfide bond" evidence="12">
    <location>
        <begin position="1144"/>
        <end position="1153"/>
    </location>
</feature>
<evidence type="ECO:0000256" key="1">
    <source>
        <dbReference type="ARBA" id="ARBA00004302"/>
    </source>
</evidence>
<dbReference type="Gene3D" id="2.60.120.260">
    <property type="entry name" value="Galactose-binding domain-like"/>
    <property type="match status" value="1"/>
</dbReference>
<dbReference type="GO" id="GO:0007155">
    <property type="term" value="P:cell adhesion"/>
    <property type="evidence" value="ECO:0007669"/>
    <property type="project" value="UniProtKB-KW"/>
</dbReference>
<dbReference type="InterPro" id="IPR050440">
    <property type="entry name" value="Laminin/Netrin_ECM"/>
</dbReference>
<feature type="domain" description="Laminin EGF-like" evidence="15">
    <location>
        <begin position="1235"/>
        <end position="1289"/>
    </location>
</feature>
<feature type="disulfide bond" evidence="12">
    <location>
        <begin position="1358"/>
        <end position="1367"/>
    </location>
</feature>
<dbReference type="Pfam" id="PF21199">
    <property type="entry name" value="LAMININ_IV_B"/>
    <property type="match status" value="1"/>
</dbReference>
<comment type="subcellular location">
    <subcellularLocation>
        <location evidence="1">Secreted</location>
        <location evidence="1">Extracellular space</location>
        <location evidence="1">Extracellular matrix</location>
        <location evidence="1">Basement membrane</location>
    </subcellularLocation>
</comment>
<evidence type="ECO:0000256" key="6">
    <source>
        <dbReference type="ARBA" id="ARBA00022869"/>
    </source>
</evidence>
<dbReference type="PANTHER" id="PTHR10574:SF406">
    <property type="entry name" value="LAMININ SUBUNIT ALPHA 5"/>
    <property type="match status" value="1"/>
</dbReference>
<keyword evidence="4 14" id="KW-0732">Signal</keyword>
<dbReference type="InterPro" id="IPR000742">
    <property type="entry name" value="EGF"/>
</dbReference>
<protein>
    <submittedName>
        <fullName evidence="19">Uncharacterized protein</fullName>
    </submittedName>
</protein>
<gene>
    <name evidence="19" type="primary">105312030</name>
</gene>
<evidence type="ECO:0000256" key="13">
    <source>
        <dbReference type="SAM" id="Coils"/>
    </source>
</evidence>
<evidence type="ECO:0000256" key="5">
    <source>
        <dbReference type="ARBA" id="ARBA00022737"/>
    </source>
</evidence>
<evidence type="ECO:0000256" key="11">
    <source>
        <dbReference type="ARBA" id="ARBA00023292"/>
    </source>
</evidence>
<name>A0A1X7VB47_AMPQE</name>
<keyword evidence="5" id="KW-0677">Repeat</keyword>
<dbReference type="Pfam" id="PF00052">
    <property type="entry name" value="Laminin_B"/>
    <property type="match status" value="1"/>
</dbReference>
<dbReference type="SUPFAM" id="SSF57196">
    <property type="entry name" value="EGF/Laminin"/>
    <property type="match status" value="11"/>
</dbReference>
<evidence type="ECO:0000259" key="18">
    <source>
        <dbReference type="PROSITE" id="PS51117"/>
    </source>
</evidence>
<dbReference type="GO" id="GO:0009888">
    <property type="term" value="P:tissue development"/>
    <property type="evidence" value="ECO:0007669"/>
    <property type="project" value="TreeGrafter"/>
</dbReference>
<evidence type="ECO:0000256" key="3">
    <source>
        <dbReference type="ARBA" id="ARBA00022530"/>
    </source>
</evidence>
<keyword evidence="7" id="KW-0130">Cell adhesion</keyword>
<accession>A0A1X7VB47</accession>
<dbReference type="EnsemblMetazoa" id="XM_019994223.1">
    <property type="protein sequence ID" value="XP_019849782.1"/>
    <property type="gene ID" value="LOC105312030"/>
</dbReference>
<dbReference type="FunFam" id="2.10.25.10:FF:000209">
    <property type="entry name" value="Laminin subunit alpha 5"/>
    <property type="match status" value="2"/>
</dbReference>
<evidence type="ECO:0000256" key="14">
    <source>
        <dbReference type="SAM" id="SignalP"/>
    </source>
</evidence>
<evidence type="ECO:0000313" key="19">
    <source>
        <dbReference type="EnsemblMetazoa" id="Aqu2.1.37208_001"/>
    </source>
</evidence>
<keyword evidence="20" id="KW-1185">Reference proteome</keyword>
<dbReference type="FunFam" id="2.10.25.10:FF:000188">
    <property type="entry name" value="Laminin subunit gamma 2"/>
    <property type="match status" value="2"/>
</dbReference>
<feature type="disulfide bond" evidence="12">
    <location>
        <begin position="1259"/>
        <end position="1268"/>
    </location>
</feature>
<feature type="domain" description="Laminin EGF-like" evidence="15">
    <location>
        <begin position="1338"/>
        <end position="1384"/>
    </location>
</feature>
<keyword evidence="9 12" id="KW-1015">Disulfide bond</keyword>
<dbReference type="FunFam" id="2.10.25.10:FF:000051">
    <property type="entry name" value="Laminin subunit alpha 4"/>
    <property type="match status" value="1"/>
</dbReference>
<evidence type="ECO:0000256" key="2">
    <source>
        <dbReference type="ARBA" id="ARBA00022525"/>
    </source>
</evidence>
<dbReference type="PROSITE" id="PS51117">
    <property type="entry name" value="LAMININ_NTER"/>
    <property type="match status" value="1"/>
</dbReference>
<dbReference type="eggNOG" id="KOG1836">
    <property type="taxonomic scope" value="Eukaryota"/>
</dbReference>
<evidence type="ECO:0000259" key="15">
    <source>
        <dbReference type="PROSITE" id="PS50027"/>
    </source>
</evidence>
<keyword evidence="6" id="KW-0084">Basement membrane</keyword>
<dbReference type="SMART" id="SM00180">
    <property type="entry name" value="EGF_Lam"/>
    <property type="match status" value="16"/>
</dbReference>
<sequence length="2015" mass="218713">MIIRRMLLLLALLLHCSRVELSSFSQCYNGSIPIRCEPEQESFSFDITPFVSSSCVPGTQYCLRLPNNSLTCNDCSQGQDSPSAITDFFSPLIPSIPWQSELNVTPVTLRITMETIVQIQVIRFDFVSLKPSSFRILRSINTTQGFTPFHYFSTDCINTYSIDPETHLLPANETSALCQPIDDSSPGQMSFVTALDRPSYYDTIPGLSHDLYDFVTAKRIEVLFEGFSSLAVNGSEYFYGLEDFAILGKCQCHGHASDCNKINGYWLCDCEHNTAGDNCERCQDFYHDLPWQISNGGAPFKCKACNCNNHTSSCVFDASLYDSTGSGGRCINCTHNTAGPHCSECAPGYYPQANVSVSSVNYCKSCGCNTAGTANASINCTAAVGQCSCKSNVQGPDCSMCVNGTYNLSSANPDGCQDCGCHSSLSLSPLCTDDGQCSCVPNAVGDKCSSCGYGYYQSSPNTCTSCGCDVGGALSPQCNSSGYCTCRPGVTGKTCSEPVEGTFTPSFDYYTLEAEEGYGQFDVNYNNNLFTGFATVNVTNGSYISFDGFVPPISGEYEIIIRYSHLSFTGWESAELLIETDSDLFSSPLSSPLDCSEVANGERILFSNWTIGAGQSVSARACLREGVSYNLTLGEFIPGSSYSILHIDSLVLVIRNASGLNTLSDTSILSVYDYCVLRYSSLSLRNYLSMAQQNQCNRVSFSVMAEVFNGTIMCGCNAVGTIANATCHPYSGQCSCRTGYTGLTCHQCRPYYYYTSPSTCAACICSSSGSMADDLCERSTGQCSCLPNIIGRSCDSCSPLHYNYPLCLPCDCDPVGSTNTSCDSVTGECYCEGDVVGRRCDSCEPQQYGFPDCRDCNCSLAGSINSSSCSSDGDCSCKDYVTNSTCDACTDGTFNLQPSNELGCQPCYCSGVSDSCTSAPGYASLIIISNYTNRLSDWNLIGDGIISISSDGITISNSSDSYLSAPPSFLGNKLSSYGQYLYINYSMAGFNDEFIDTPLIQLTSNDTELSVYYNESLPIGDGIVLSVHLTEGSGWDWSTPSAFTIQSVLHNLTGLFIKGSLSNNQSIPVTIHSITLESTAPIKPGEVEVGWVEFCNCLSPNYTGLSCESCSDGYTLSPTGSCIACDCNDFASSCNPLNGICINCSSNTTGDHCQDCLPGYYGDPLSSIPCLPCPCPLTTTPGRYSPTCQLMPSGEVWCDDCQDGHIGDQCEECKINFYGDPTGNKSGTPTPCTECMCNSNIYFDDWRSCDNVTGICSNCLFNTIGDQCERCIDGFYGNASSPMNPKCFSCECDPEGSVNTSCSSDGDCHCLPNVNGTKCDECHYGHYNMTYGVGCESCDCHVIGSYGSCDPDTGDCDCKPGVTGRHCNVCLEYYYDLDPTGCKSCNCSEVGSLSLQCNGQGLCSCNDNVFGDKCDQCSENFFMNESTGVCSECPSCYSFVKDDVDEVRASYNITEAALLRTEANSSMESDSFQEKETIANDLVDSFYEDVLELNMNYSSFNSDLYNISQEAYSINTTNETELIQRWYRLASPVISSALVSEELVNNIKKALYSSVSLLNLTNNTYLPLAYQYNETIHNNTLLGLLERDSALNHTQYLQSELYDLTMEASDAVSVSMRTLSVADSVLLVYNDSLNNLTELESSVESLIQSISVANATLEDLQLLLADKRRELNESENRIDSITVPDEGEVNELMIEVSNLTLQEQQLRANISNATDLLSSLITDLGIYSNEYHNLYAELNATSQSICDYNDRLKTSYSDALASLSSSSKCTSIGTNVLTQLQLFSSNISLLRSNADNVQYNITMIETEVLAYNDRISNITLLLNDLTQRLFETNEDILGLVNDTNQQKMVTDELYTNASMLLQEGLDLLNSTELAINDTTLILAQSDSVLSNISDSAQQVKQAQNVFETSSVADLPAKVTTLRREIAAGLDNITILLSSTPDHDADLLNTVELFINNLSTEINSVDIDAMILSLEAHLNGPVASELSRLQLELSSIETETDKLRDTLNSLPPDCNV</sequence>
<feature type="domain" description="Laminin EGF-like" evidence="15">
    <location>
        <begin position="250"/>
        <end position="304"/>
    </location>
</feature>
<dbReference type="KEGG" id="aqu:105312030"/>
<keyword evidence="2" id="KW-0964">Secreted</keyword>
<dbReference type="Gene3D" id="2.10.25.10">
    <property type="entry name" value="Laminin"/>
    <property type="match status" value="14"/>
</dbReference>
<dbReference type="PROSITE" id="PS51116">
    <property type="entry name" value="LAMININ_IVB"/>
    <property type="match status" value="1"/>
</dbReference>
<dbReference type="Proteomes" id="UP000007879">
    <property type="component" value="Unassembled WGS sequence"/>
</dbReference>
<feature type="disulfide bond" evidence="12">
    <location>
        <begin position="1385"/>
        <end position="1397"/>
    </location>
</feature>
<evidence type="ECO:0000256" key="8">
    <source>
        <dbReference type="ARBA" id="ARBA00023054"/>
    </source>
</evidence>
<keyword evidence="11 12" id="KW-0424">Laminin EGF-like domain</keyword>
<feature type="chain" id="PRO_5010882057" evidence="14">
    <location>
        <begin position="22"/>
        <end position="2015"/>
    </location>
</feature>
<evidence type="ECO:0000256" key="10">
    <source>
        <dbReference type="ARBA" id="ARBA00023180"/>
    </source>
</evidence>
<feature type="signal peptide" evidence="14">
    <location>
        <begin position="1"/>
        <end position="21"/>
    </location>
</feature>
<dbReference type="PANTHER" id="PTHR10574">
    <property type="entry name" value="NETRIN/LAMININ-RELATED"/>
    <property type="match status" value="1"/>
</dbReference>
<feature type="coiled-coil region" evidence="13">
    <location>
        <begin position="1650"/>
        <end position="1709"/>
    </location>
</feature>
<feature type="domain" description="Laminin IV type A" evidence="16">
    <location>
        <begin position="933"/>
        <end position="1094"/>
    </location>
</feature>
<feature type="domain" description="Laminin EGF-like" evidence="15">
    <location>
        <begin position="763"/>
        <end position="809"/>
    </location>
</feature>
<dbReference type="InterPro" id="IPR000034">
    <property type="entry name" value="Laminin_IV"/>
</dbReference>
<keyword evidence="10" id="KW-0325">Glycoprotein</keyword>
<dbReference type="STRING" id="400682.A0A1X7VB47"/>
<feature type="disulfide bond" evidence="12">
    <location>
        <begin position="270"/>
        <end position="279"/>
    </location>
</feature>
<feature type="domain" description="Laminin EGF-like" evidence="15">
    <location>
        <begin position="366"/>
        <end position="418"/>
    </location>
</feature>
<dbReference type="PROSITE" id="PS50027">
    <property type="entry name" value="EGF_LAM_2"/>
    <property type="match status" value="11"/>
</dbReference>
<keyword evidence="8 13" id="KW-0175">Coiled coil</keyword>
<proteinExistence type="predicted"/>
<feature type="disulfide bond" evidence="12">
    <location>
        <begin position="1405"/>
        <end position="1414"/>
    </location>
</feature>
<feature type="disulfide bond" evidence="12">
    <location>
        <begin position="810"/>
        <end position="822"/>
    </location>
</feature>
<dbReference type="InParanoid" id="A0A1X7VB47"/>
<dbReference type="GO" id="GO:0005604">
    <property type="term" value="C:basement membrane"/>
    <property type="evidence" value="ECO:0007669"/>
    <property type="project" value="UniProtKB-SubCell"/>
</dbReference>
<dbReference type="OrthoDB" id="430826at2759"/>
<feature type="disulfide bond" evidence="12">
    <location>
        <begin position="831"/>
        <end position="840"/>
    </location>
</feature>
<feature type="domain" description="Laminin EGF-like" evidence="15">
    <location>
        <begin position="1125"/>
        <end position="1172"/>
    </location>
</feature>
<dbReference type="PROSITE" id="PS01248">
    <property type="entry name" value="EGF_LAM_1"/>
    <property type="match status" value="4"/>
</dbReference>
<dbReference type="PRINTS" id="PR00011">
    <property type="entry name" value="EGFLAMININ"/>
</dbReference>
<dbReference type="SMART" id="SM00136">
    <property type="entry name" value="LamNT"/>
    <property type="match status" value="1"/>
</dbReference>
<evidence type="ECO:0000256" key="9">
    <source>
        <dbReference type="ARBA" id="ARBA00023157"/>
    </source>
</evidence>
<evidence type="ECO:0000256" key="4">
    <source>
        <dbReference type="ARBA" id="ARBA00022729"/>
    </source>
</evidence>
<reference evidence="20" key="1">
    <citation type="journal article" date="2010" name="Nature">
        <title>The Amphimedon queenslandica genome and the evolution of animal complexity.</title>
        <authorList>
            <person name="Srivastava M."/>
            <person name="Simakov O."/>
            <person name="Chapman J."/>
            <person name="Fahey B."/>
            <person name="Gauthier M.E."/>
            <person name="Mitros T."/>
            <person name="Richards G.S."/>
            <person name="Conaco C."/>
            <person name="Dacre M."/>
            <person name="Hellsten U."/>
            <person name="Larroux C."/>
            <person name="Putnam N.H."/>
            <person name="Stanke M."/>
            <person name="Adamska M."/>
            <person name="Darling A."/>
            <person name="Degnan S.M."/>
            <person name="Oakley T.H."/>
            <person name="Plachetzki D.C."/>
            <person name="Zhai Y."/>
            <person name="Adamski M."/>
            <person name="Calcino A."/>
            <person name="Cummins S.F."/>
            <person name="Goodstein D.M."/>
            <person name="Harris C."/>
            <person name="Jackson D.J."/>
            <person name="Leys S.P."/>
            <person name="Shu S."/>
            <person name="Woodcroft B.J."/>
            <person name="Vervoort M."/>
            <person name="Kosik K.S."/>
            <person name="Manning G."/>
            <person name="Degnan B.M."/>
            <person name="Rokhsar D.S."/>
        </authorList>
    </citation>
    <scope>NUCLEOTIDE SEQUENCE [LARGE SCALE GENOMIC DNA]</scope>
</reference>
<evidence type="ECO:0000259" key="17">
    <source>
        <dbReference type="PROSITE" id="PS51116"/>
    </source>
</evidence>
<dbReference type="FunFam" id="2.10.25.10:FF:000090">
    <property type="entry name" value="laminin subunit alpha"/>
    <property type="match status" value="2"/>
</dbReference>
<dbReference type="Pfam" id="PF00053">
    <property type="entry name" value="EGF_laminin"/>
    <property type="match status" value="13"/>
</dbReference>
<feature type="disulfide bond" evidence="12">
    <location>
        <begin position="812"/>
        <end position="829"/>
    </location>
</feature>
<feature type="domain" description="Laminin EGF-like" evidence="15">
    <location>
        <begin position="810"/>
        <end position="855"/>
    </location>
</feature>
<dbReference type="Pfam" id="PF24973">
    <property type="entry name" value="EGF_LMN_ATRN"/>
    <property type="match status" value="2"/>
</dbReference>
<feature type="domain" description="Laminin N-terminal" evidence="18">
    <location>
        <begin position="32"/>
        <end position="249"/>
    </location>
</feature>
<evidence type="ECO:0000256" key="12">
    <source>
        <dbReference type="PROSITE-ProRule" id="PRU00460"/>
    </source>
</evidence>
<organism evidence="19">
    <name type="scientific">Amphimedon queenslandica</name>
    <name type="common">Sponge</name>
    <dbReference type="NCBI Taxonomy" id="400682"/>
    <lineage>
        <taxon>Eukaryota</taxon>
        <taxon>Metazoa</taxon>
        <taxon>Porifera</taxon>
        <taxon>Demospongiae</taxon>
        <taxon>Heteroscleromorpha</taxon>
        <taxon>Haplosclerida</taxon>
        <taxon>Niphatidae</taxon>
        <taxon>Amphimedon</taxon>
    </lineage>
</organism>
<feature type="disulfide bond" evidence="12">
    <location>
        <begin position="389"/>
        <end position="398"/>
    </location>
</feature>
<evidence type="ECO:0000313" key="20">
    <source>
        <dbReference type="Proteomes" id="UP000007879"/>
    </source>
</evidence>
<dbReference type="SMART" id="SM00181">
    <property type="entry name" value="EGF"/>
    <property type="match status" value="5"/>
</dbReference>
<feature type="disulfide bond" evidence="12">
    <location>
        <begin position="736"/>
        <end position="745"/>
    </location>
</feature>
<feature type="disulfide bond" evidence="12">
    <location>
        <begin position="877"/>
        <end position="886"/>
    </location>
</feature>
<evidence type="ECO:0000256" key="7">
    <source>
        <dbReference type="ARBA" id="ARBA00022889"/>
    </source>
</evidence>
<dbReference type="InterPro" id="IPR008211">
    <property type="entry name" value="Laminin_N"/>
</dbReference>
<feature type="domain" description="Laminin EGF-like" evidence="15">
    <location>
        <begin position="856"/>
        <end position="906"/>
    </location>
</feature>
<comment type="caution">
    <text evidence="12">Lacks conserved residue(s) required for the propagation of feature annotation.</text>
</comment>
<dbReference type="FunFam" id="2.10.25.10:FF:000275">
    <property type="entry name" value="usherin"/>
    <property type="match status" value="1"/>
</dbReference>
<feature type="domain" description="Laminin EGF-like" evidence="15">
    <location>
        <begin position="714"/>
        <end position="762"/>
    </location>
</feature>